<gene>
    <name evidence="1" type="ORF">D3M96_02630</name>
</gene>
<accession>A0A3G2HQX5</accession>
<proteinExistence type="predicted"/>
<dbReference type="Proteomes" id="UP000268070">
    <property type="component" value="Chromosome"/>
</dbReference>
<protein>
    <submittedName>
        <fullName evidence="1">Uncharacterized protein</fullName>
    </submittedName>
</protein>
<dbReference type="AlphaFoldDB" id="A0A3G2HQX5"/>
<organism evidence="1 2">
    <name type="scientific">Alcaligenes aquatilis</name>
    <dbReference type="NCBI Taxonomy" id="323284"/>
    <lineage>
        <taxon>Bacteria</taxon>
        <taxon>Pseudomonadati</taxon>
        <taxon>Pseudomonadota</taxon>
        <taxon>Betaproteobacteria</taxon>
        <taxon>Burkholderiales</taxon>
        <taxon>Alcaligenaceae</taxon>
        <taxon>Alcaligenes</taxon>
    </lineage>
</organism>
<dbReference type="KEGG" id="aaqu:D3M96_02630"/>
<name>A0A3G2HQX5_9BURK</name>
<sequence>MRFLGSLQRHAHQVWLRGWRVLIGGVMGVGVSGPLQAEPVSVPTDHAPQSWLAYADMVRSGIENALIADEDLMQRLRGLTLDAAVAKVWVERGGKLSAVELDDQTNSSIEREFRKRLVGLHFDKPPPALRWPIILRLDWSEALRHDDEMAPTAESEMMP</sequence>
<dbReference type="EMBL" id="CP032153">
    <property type="protein sequence ID" value="AYN19526.1"/>
    <property type="molecule type" value="Genomic_DNA"/>
</dbReference>
<reference evidence="1 2" key="1">
    <citation type="submission" date="2018-09" db="EMBL/GenBank/DDBJ databases">
        <title>Complete genome sequence of the hydrocarbonoclastic bacterium Alcaligenes aquatilis QD168, isolated from a crude-oil polluted marine sediment of Central Chile.</title>
        <authorList>
            <person name="Duran R.E."/>
            <person name="Barra B."/>
            <person name="Salva-Serra F."/>
            <person name="Mendez V."/>
            <person name="Moore E.R.B."/>
            <person name="Seeger M."/>
        </authorList>
    </citation>
    <scope>NUCLEOTIDE SEQUENCE [LARGE SCALE GENOMIC DNA]</scope>
    <source>
        <strain evidence="1 2">QD168</strain>
    </source>
</reference>
<evidence type="ECO:0000313" key="2">
    <source>
        <dbReference type="Proteomes" id="UP000268070"/>
    </source>
</evidence>
<dbReference type="RefSeq" id="WP_121737928.1">
    <property type="nucleotide sequence ID" value="NZ_CP032153.1"/>
</dbReference>
<evidence type="ECO:0000313" key="1">
    <source>
        <dbReference type="EMBL" id="AYN19526.1"/>
    </source>
</evidence>
<dbReference type="OrthoDB" id="7216522at2"/>